<reference evidence="3" key="1">
    <citation type="submission" date="2016-10" db="EMBL/GenBank/DDBJ databases">
        <authorList>
            <person name="Varghese N."/>
            <person name="Submissions S."/>
        </authorList>
    </citation>
    <scope>NUCLEOTIDE SEQUENCE [LARGE SCALE GENOMIC DNA]</scope>
    <source>
        <strain evidence="3">IBRC-M 10761</strain>
    </source>
</reference>
<evidence type="ECO:0000313" key="3">
    <source>
        <dbReference type="Proteomes" id="UP000199403"/>
    </source>
</evidence>
<dbReference type="AlphaFoldDB" id="A0A1H6W1Y4"/>
<keyword evidence="1" id="KW-0472">Membrane</keyword>
<sequence>MKEFKWLKPLLITLSVALAIGLAVVAYLLNMPHRDVQSTKTDYAISASHLVEEFLANGESAYEKYLDEAGESKVLEVEGEVFEISKDFNEQTVVLLKAKDDDAGVSCTFLPSDKDFEQLLKIGAKVRVKGVIRSGATFDSDLQMFEHVILEKCDLLTNV</sequence>
<evidence type="ECO:0000256" key="1">
    <source>
        <dbReference type="SAM" id="Phobius"/>
    </source>
</evidence>
<proteinExistence type="predicted"/>
<dbReference type="EMBL" id="FNZH01000002">
    <property type="protein sequence ID" value="SEJ10991.1"/>
    <property type="molecule type" value="Genomic_DNA"/>
</dbReference>
<keyword evidence="3" id="KW-1185">Reference proteome</keyword>
<gene>
    <name evidence="2" type="ORF">SAMN05192553_102427</name>
</gene>
<name>A0A1H6W1Y4_9BACT</name>
<dbReference type="STRING" id="1416801.SAMN05192553_102427"/>
<keyword evidence="1" id="KW-1133">Transmembrane helix</keyword>
<dbReference type="InterPro" id="IPR024422">
    <property type="entry name" value="Protein_unknown_function_OB"/>
</dbReference>
<dbReference type="Pfam" id="PF12869">
    <property type="entry name" value="tRNA_anti-like"/>
    <property type="match status" value="1"/>
</dbReference>
<organism evidence="2 3">
    <name type="scientific">Cyclobacterium xiamenense</name>
    <dbReference type="NCBI Taxonomy" id="1297121"/>
    <lineage>
        <taxon>Bacteria</taxon>
        <taxon>Pseudomonadati</taxon>
        <taxon>Bacteroidota</taxon>
        <taxon>Cytophagia</taxon>
        <taxon>Cytophagales</taxon>
        <taxon>Cyclobacteriaceae</taxon>
        <taxon>Cyclobacterium</taxon>
    </lineage>
</organism>
<dbReference type="Proteomes" id="UP000199403">
    <property type="component" value="Unassembled WGS sequence"/>
</dbReference>
<evidence type="ECO:0000313" key="2">
    <source>
        <dbReference type="EMBL" id="SEJ10991.1"/>
    </source>
</evidence>
<accession>A0A1H6W1Y4</accession>
<protein>
    <submittedName>
        <fullName evidence="2">tRNA_anti-like</fullName>
    </submittedName>
</protein>
<dbReference type="OrthoDB" id="982957at2"/>
<dbReference type="RefSeq" id="WP_092171313.1">
    <property type="nucleotide sequence ID" value="NZ_FNZH01000002.1"/>
</dbReference>
<keyword evidence="1" id="KW-0812">Transmembrane</keyword>
<feature type="transmembrane region" description="Helical" evidence="1">
    <location>
        <begin position="6"/>
        <end position="29"/>
    </location>
</feature>